<sequence length="128" mass="14394">MKSISDSAEIHRIKKSHSGGADKHNSAWKPGNSRGHRTMQRSQNAIYSDGDATGTCKFCGRTHPQKKDCCPAWGRTCRRCAGRNHFSNCCQMGNKKVHTVDRCERIDEESIMVLDKGRYTKGSIYAEM</sequence>
<proteinExistence type="predicted"/>
<protein>
    <submittedName>
        <fullName evidence="2">Uncharacterized protein</fullName>
    </submittedName>
</protein>
<evidence type="ECO:0000313" key="3">
    <source>
        <dbReference type="Proteomes" id="UP001209878"/>
    </source>
</evidence>
<dbReference type="AlphaFoldDB" id="A0AAD9PCE0"/>
<evidence type="ECO:0000256" key="1">
    <source>
        <dbReference type="SAM" id="MobiDB-lite"/>
    </source>
</evidence>
<dbReference type="EMBL" id="JAODUO010000040">
    <property type="protein sequence ID" value="KAK2192045.1"/>
    <property type="molecule type" value="Genomic_DNA"/>
</dbReference>
<name>A0AAD9PCE0_RIDPI</name>
<feature type="region of interest" description="Disordered" evidence="1">
    <location>
        <begin position="1"/>
        <end position="51"/>
    </location>
</feature>
<reference evidence="2" key="1">
    <citation type="journal article" date="2023" name="Mol. Biol. Evol.">
        <title>Third-Generation Sequencing Reveals the Adaptive Role of the Epigenome in Three Deep-Sea Polychaetes.</title>
        <authorList>
            <person name="Perez M."/>
            <person name="Aroh O."/>
            <person name="Sun Y."/>
            <person name="Lan Y."/>
            <person name="Juniper S.K."/>
            <person name="Young C.R."/>
            <person name="Angers B."/>
            <person name="Qian P.Y."/>
        </authorList>
    </citation>
    <scope>NUCLEOTIDE SEQUENCE</scope>
    <source>
        <strain evidence="2">R07B-5</strain>
    </source>
</reference>
<accession>A0AAD9PCE0</accession>
<gene>
    <name evidence="2" type="ORF">NP493_40g06001</name>
</gene>
<keyword evidence="3" id="KW-1185">Reference proteome</keyword>
<comment type="caution">
    <text evidence="2">The sequence shown here is derived from an EMBL/GenBank/DDBJ whole genome shotgun (WGS) entry which is preliminary data.</text>
</comment>
<evidence type="ECO:0000313" key="2">
    <source>
        <dbReference type="EMBL" id="KAK2192045.1"/>
    </source>
</evidence>
<dbReference type="Proteomes" id="UP001209878">
    <property type="component" value="Unassembled WGS sequence"/>
</dbReference>
<organism evidence="2 3">
    <name type="scientific">Ridgeia piscesae</name>
    <name type="common">Tubeworm</name>
    <dbReference type="NCBI Taxonomy" id="27915"/>
    <lineage>
        <taxon>Eukaryota</taxon>
        <taxon>Metazoa</taxon>
        <taxon>Spiralia</taxon>
        <taxon>Lophotrochozoa</taxon>
        <taxon>Annelida</taxon>
        <taxon>Polychaeta</taxon>
        <taxon>Sedentaria</taxon>
        <taxon>Canalipalpata</taxon>
        <taxon>Sabellida</taxon>
        <taxon>Siboglinidae</taxon>
        <taxon>Ridgeia</taxon>
    </lineage>
</organism>